<evidence type="ECO:0000313" key="4">
    <source>
        <dbReference type="EMBL" id="CAG6506207.1"/>
    </source>
</evidence>
<feature type="compositionally biased region" description="Low complexity" evidence="1">
    <location>
        <begin position="292"/>
        <end position="306"/>
    </location>
</feature>
<accession>A0A8D8D5S2</accession>
<feature type="domain" description="UMA" evidence="3">
    <location>
        <begin position="9"/>
        <end position="62"/>
    </location>
</feature>
<feature type="compositionally biased region" description="Acidic residues" evidence="1">
    <location>
        <begin position="109"/>
        <end position="131"/>
    </location>
</feature>
<sequence>MSQSPPNYMEGVPVKISERFRPPPKVTLPQSVINRLAQVDGGGSSSSRTVPSYDFELEETVLKRIGEWRAAKDKQLYERGERIRRKELELARLAEEEQKRKLNQICYPETDDLSSASEEEGEDEVSEENDESIPSGSSEEQVAQIRTSAAQYSQFNKFDTILIPTVLPELATANRTSASDELITSGGGLTTNNVHIPKSTNLLNNNNYNKINYSDFENDTSSPFDNMELKTMNDLDILAQVLNLNAPSSGSERSPEETNDSKPKPIEEAVAATTTTTIEQATVPTVQQPQYSYGQTTQQYQPGTYSMPTQPQQPPSSNDYYKSYNSYHYNYCAYTPTSTSTATSCYTPTSGAVAAATVPYHSPSTQYQYQPTAAQYSYYPYTSAATAGNSPATQPTYAHNYLYNNAAAAASYYNYPAGQSATPADEASSLRSKSKSVPDIVRQLDEEVQDSAMRRTRNNSQSTAERRLEDDAPTVHTPAVTTGSNARTDFTLYNQLSAGEQNLVKRIGSMGFPLERVAAVLKRLGSDDKKIVEHLIPLSELLDLGFEEEKISEALVKFGNNKHKALDYLIS</sequence>
<dbReference type="InterPro" id="IPR009060">
    <property type="entry name" value="UBA-like_sf"/>
</dbReference>
<organism evidence="4">
    <name type="scientific">Culex pipiens</name>
    <name type="common">House mosquito</name>
    <dbReference type="NCBI Taxonomy" id="7175"/>
    <lineage>
        <taxon>Eukaryota</taxon>
        <taxon>Metazoa</taxon>
        <taxon>Ecdysozoa</taxon>
        <taxon>Arthropoda</taxon>
        <taxon>Hexapoda</taxon>
        <taxon>Insecta</taxon>
        <taxon>Pterygota</taxon>
        <taxon>Neoptera</taxon>
        <taxon>Endopterygota</taxon>
        <taxon>Diptera</taxon>
        <taxon>Nematocera</taxon>
        <taxon>Culicoidea</taxon>
        <taxon>Culicidae</taxon>
        <taxon>Culicinae</taxon>
        <taxon>Culicini</taxon>
        <taxon>Culex</taxon>
        <taxon>Culex</taxon>
    </lineage>
</organism>
<name>A0A8D8D5S2_CULPI</name>
<feature type="region of interest" description="Disordered" evidence="1">
    <location>
        <begin position="104"/>
        <end position="143"/>
    </location>
</feature>
<dbReference type="Pfam" id="PF00627">
    <property type="entry name" value="UBA"/>
    <property type="match status" value="1"/>
</dbReference>
<protein>
    <submittedName>
        <fullName evidence="4">(northern house mosquito) hypothetical protein</fullName>
    </submittedName>
</protein>
<dbReference type="GO" id="GO:0043162">
    <property type="term" value="P:ubiquitin-dependent protein catabolic process via the multivesicular body sorting pathway"/>
    <property type="evidence" value="ECO:0007669"/>
    <property type="project" value="InterPro"/>
</dbReference>
<dbReference type="InterPro" id="IPR023340">
    <property type="entry name" value="UMA"/>
</dbReference>
<feature type="domain" description="UBA" evidence="2">
    <location>
        <begin position="526"/>
        <end position="571"/>
    </location>
</feature>
<dbReference type="InterPro" id="IPR038870">
    <property type="entry name" value="UBAP1"/>
</dbReference>
<proteinExistence type="predicted"/>
<dbReference type="InterPro" id="IPR015940">
    <property type="entry name" value="UBA"/>
</dbReference>
<feature type="compositionally biased region" description="Polar residues" evidence="1">
    <location>
        <begin position="134"/>
        <end position="143"/>
    </location>
</feature>
<dbReference type="Gene3D" id="1.20.120.1920">
    <property type="entry name" value="UBAP1 SOUBA domain"/>
    <property type="match status" value="1"/>
</dbReference>
<dbReference type="EMBL" id="HBUE01152897">
    <property type="protein sequence ID" value="CAG6506207.1"/>
    <property type="molecule type" value="Transcribed_RNA"/>
</dbReference>
<feature type="compositionally biased region" description="Basic and acidic residues" evidence="1">
    <location>
        <begin position="253"/>
        <end position="266"/>
    </location>
</feature>
<dbReference type="PANTHER" id="PTHR15960:SF5">
    <property type="entry name" value="LD44032P"/>
    <property type="match status" value="1"/>
</dbReference>
<dbReference type="PANTHER" id="PTHR15960">
    <property type="entry name" value="LD44032P"/>
    <property type="match status" value="1"/>
</dbReference>
<feature type="region of interest" description="Disordered" evidence="1">
    <location>
        <begin position="418"/>
        <end position="483"/>
    </location>
</feature>
<dbReference type="PROSITE" id="PS50030">
    <property type="entry name" value="UBA"/>
    <property type="match status" value="1"/>
</dbReference>
<dbReference type="AlphaFoldDB" id="A0A8D8D5S2"/>
<feature type="region of interest" description="Disordered" evidence="1">
    <location>
        <begin position="246"/>
        <end position="266"/>
    </location>
</feature>
<dbReference type="EMBL" id="HBUE01257901">
    <property type="protein sequence ID" value="CAG6557511.1"/>
    <property type="molecule type" value="Transcribed_RNA"/>
</dbReference>
<dbReference type="FunFam" id="1.20.120.1920:FF:000004">
    <property type="entry name" value="GG24751"/>
    <property type="match status" value="1"/>
</dbReference>
<evidence type="ECO:0000259" key="2">
    <source>
        <dbReference type="PROSITE" id="PS50030"/>
    </source>
</evidence>
<dbReference type="GO" id="GO:0043130">
    <property type="term" value="F:ubiquitin binding"/>
    <property type="evidence" value="ECO:0007669"/>
    <property type="project" value="InterPro"/>
</dbReference>
<evidence type="ECO:0000256" key="1">
    <source>
        <dbReference type="SAM" id="MobiDB-lite"/>
    </source>
</evidence>
<dbReference type="GO" id="GO:0000813">
    <property type="term" value="C:ESCRT I complex"/>
    <property type="evidence" value="ECO:0007669"/>
    <property type="project" value="InterPro"/>
</dbReference>
<dbReference type="EMBL" id="HBUE01092867">
    <property type="protein sequence ID" value="CAG6482211.1"/>
    <property type="molecule type" value="Transcribed_RNA"/>
</dbReference>
<evidence type="ECO:0000259" key="3">
    <source>
        <dbReference type="PROSITE" id="PS51497"/>
    </source>
</evidence>
<reference evidence="4" key="1">
    <citation type="submission" date="2021-05" db="EMBL/GenBank/DDBJ databases">
        <authorList>
            <person name="Alioto T."/>
            <person name="Alioto T."/>
            <person name="Gomez Garrido J."/>
        </authorList>
    </citation>
    <scope>NUCLEOTIDE SEQUENCE</scope>
</reference>
<dbReference type="CDD" id="cd14316">
    <property type="entry name" value="UBA2_UBAP1_like"/>
    <property type="match status" value="1"/>
</dbReference>
<feature type="region of interest" description="Disordered" evidence="1">
    <location>
        <begin position="292"/>
        <end position="316"/>
    </location>
</feature>
<dbReference type="SUPFAM" id="SSF46934">
    <property type="entry name" value="UBA-like"/>
    <property type="match status" value="1"/>
</dbReference>
<dbReference type="InterPro" id="IPR042575">
    <property type="entry name" value="UBAP1_C"/>
</dbReference>
<dbReference type="PROSITE" id="PS51497">
    <property type="entry name" value="UMA"/>
    <property type="match status" value="1"/>
</dbReference>
<feature type="region of interest" description="Disordered" evidence="1">
    <location>
        <begin position="1"/>
        <end position="25"/>
    </location>
</feature>